<organism evidence="1 2">
    <name type="scientific">Dongia mobilis</name>
    <dbReference type="NCBI Taxonomy" id="578943"/>
    <lineage>
        <taxon>Bacteria</taxon>
        <taxon>Pseudomonadati</taxon>
        <taxon>Pseudomonadota</taxon>
        <taxon>Alphaproteobacteria</taxon>
        <taxon>Rhodospirillales</taxon>
        <taxon>Dongiaceae</taxon>
        <taxon>Dongia</taxon>
    </lineage>
</organism>
<gene>
    <name evidence="1" type="ORF">A8950_1803</name>
</gene>
<dbReference type="EMBL" id="SNYW01000008">
    <property type="protein sequence ID" value="TDQ81983.1"/>
    <property type="molecule type" value="Genomic_DNA"/>
</dbReference>
<name>A0A4R6WMA1_9PROT</name>
<dbReference type="InterPro" id="IPR006311">
    <property type="entry name" value="TAT_signal"/>
</dbReference>
<dbReference type="PROSITE" id="PS51318">
    <property type="entry name" value="TAT"/>
    <property type="match status" value="1"/>
</dbReference>
<dbReference type="Proteomes" id="UP000295783">
    <property type="component" value="Unassembled WGS sequence"/>
</dbReference>
<protein>
    <submittedName>
        <fullName evidence="1">Uncharacterized protein</fullName>
    </submittedName>
</protein>
<dbReference type="RefSeq" id="WP_166645085.1">
    <property type="nucleotide sequence ID" value="NZ_SNYW01000008.1"/>
</dbReference>
<evidence type="ECO:0000313" key="1">
    <source>
        <dbReference type="EMBL" id="TDQ81983.1"/>
    </source>
</evidence>
<dbReference type="AlphaFoldDB" id="A0A4R6WMA1"/>
<sequence>MCNDDPSPPPPGPTPRRHRLLRRRLGQLGLVLGLMAAALPLRAEGPHEAAALMGSWCDDTGYQLNLTQSAIWFRDLQAVEDPPAGADLAFAANIAVYTQDFRQSAYPEIGLIACSLTLTGPDRAREHCEGPGIGFRPTIDLTRCPETPIS</sequence>
<reference evidence="1 2" key="1">
    <citation type="submission" date="2019-03" db="EMBL/GenBank/DDBJ databases">
        <title>Genomic Encyclopedia of Type Strains, Phase III (KMG-III): the genomes of soil and plant-associated and newly described type strains.</title>
        <authorList>
            <person name="Whitman W."/>
        </authorList>
    </citation>
    <scope>NUCLEOTIDE SEQUENCE [LARGE SCALE GENOMIC DNA]</scope>
    <source>
        <strain evidence="1 2">CGMCC 1.7660</strain>
    </source>
</reference>
<evidence type="ECO:0000313" key="2">
    <source>
        <dbReference type="Proteomes" id="UP000295783"/>
    </source>
</evidence>
<accession>A0A4R6WMA1</accession>
<comment type="caution">
    <text evidence="1">The sequence shown here is derived from an EMBL/GenBank/DDBJ whole genome shotgun (WGS) entry which is preliminary data.</text>
</comment>
<proteinExistence type="predicted"/>
<keyword evidence="2" id="KW-1185">Reference proteome</keyword>